<dbReference type="AlphaFoldDB" id="K2GU88"/>
<proteinExistence type="predicted"/>
<accession>K2GU88</accession>
<reference evidence="1" key="1">
    <citation type="journal article" date="2012" name="Science">
        <title>Fermentation, hydrogen, and sulfur metabolism in multiple uncultivated bacterial phyla.</title>
        <authorList>
            <person name="Wrighton K.C."/>
            <person name="Thomas B.C."/>
            <person name="Sharon I."/>
            <person name="Miller C.S."/>
            <person name="Castelle C.J."/>
            <person name="VerBerkmoes N.C."/>
            <person name="Wilkins M.J."/>
            <person name="Hettich R.L."/>
            <person name="Lipton M.S."/>
            <person name="Williams K.H."/>
            <person name="Long P.E."/>
            <person name="Banfield J.F."/>
        </authorList>
    </citation>
    <scope>NUCLEOTIDE SEQUENCE [LARGE SCALE GENOMIC DNA]</scope>
</reference>
<name>K2GU88_9BACT</name>
<gene>
    <name evidence="1" type="ORF">ACD_4C00125G0008</name>
</gene>
<dbReference type="EMBL" id="AMFJ01000641">
    <property type="protein sequence ID" value="EKE26910.1"/>
    <property type="molecule type" value="Genomic_DNA"/>
</dbReference>
<sequence length="285" mass="34184">MNTSDSIFLEDKFVIKQFHDFYEFIEKYPDFKAQEEIGAMIEDFFGWMQYFSHSNQKDTRKMKRSEFILQKEKEINSIVKEKISIDFKAFFSNRPNMDKGMVETYKLHVEEFANKLIEKSIGKLSKDLWIGEFDLYLQENWINKTVMDSTYKIRKILPIPLKVPSIENQVKQKLPDFPDSFNLMDLLKDNFHYETILDYDVNLPWDAIEILKNKSIRDINHFFDSYFKTRKEGMKTDVYNLIEEYRTNLIGYADILERNARIAREGRIIMRTIKRKCNGILKMAF</sequence>
<organism evidence="1">
    <name type="scientific">uncultured bacterium</name>
    <name type="common">gcode 4</name>
    <dbReference type="NCBI Taxonomy" id="1234023"/>
    <lineage>
        <taxon>Bacteria</taxon>
        <taxon>environmental samples</taxon>
    </lineage>
</organism>
<comment type="caution">
    <text evidence="1">The sequence shown here is derived from an EMBL/GenBank/DDBJ whole genome shotgun (WGS) entry which is preliminary data.</text>
</comment>
<evidence type="ECO:0000313" key="1">
    <source>
        <dbReference type="EMBL" id="EKE26910.1"/>
    </source>
</evidence>
<protein>
    <submittedName>
        <fullName evidence="1">Uncharacterized protein</fullName>
    </submittedName>
</protein>